<dbReference type="Proteomes" id="UP001454036">
    <property type="component" value="Unassembled WGS sequence"/>
</dbReference>
<comment type="caution">
    <text evidence="3">The sequence shown here is derived from an EMBL/GenBank/DDBJ whole genome shotgun (WGS) entry which is preliminary data.</text>
</comment>
<dbReference type="EMBL" id="BAABME010018094">
    <property type="protein sequence ID" value="GAA0152571.1"/>
    <property type="molecule type" value="Genomic_DNA"/>
</dbReference>
<reference evidence="3 4" key="1">
    <citation type="submission" date="2024-01" db="EMBL/GenBank/DDBJ databases">
        <title>The complete chloroplast genome sequence of Lithospermum erythrorhizon: insights into the phylogenetic relationship among Boraginaceae species and the maternal lineages of purple gromwells.</title>
        <authorList>
            <person name="Okada T."/>
            <person name="Watanabe K."/>
        </authorList>
    </citation>
    <scope>NUCLEOTIDE SEQUENCE [LARGE SCALE GENOMIC DNA]</scope>
</reference>
<evidence type="ECO:0000259" key="2">
    <source>
        <dbReference type="Pfam" id="PF07727"/>
    </source>
</evidence>
<accession>A0AAV3PPC6</accession>
<feature type="domain" description="Reverse transcriptase Ty1/copia-type" evidence="2">
    <location>
        <begin position="200"/>
        <end position="286"/>
    </location>
</feature>
<proteinExistence type="predicted"/>
<dbReference type="Pfam" id="PF07727">
    <property type="entry name" value="RVT_2"/>
    <property type="match status" value="1"/>
</dbReference>
<evidence type="ECO:0000313" key="4">
    <source>
        <dbReference type="Proteomes" id="UP001454036"/>
    </source>
</evidence>
<evidence type="ECO:0000256" key="1">
    <source>
        <dbReference type="SAM" id="MobiDB-lite"/>
    </source>
</evidence>
<name>A0AAV3PPC6_LITER</name>
<dbReference type="InterPro" id="IPR013103">
    <property type="entry name" value="RVT_2"/>
</dbReference>
<keyword evidence="4" id="KW-1185">Reference proteome</keyword>
<evidence type="ECO:0000313" key="3">
    <source>
        <dbReference type="EMBL" id="GAA0152571.1"/>
    </source>
</evidence>
<protein>
    <recommendedName>
        <fullName evidence="2">Reverse transcriptase Ty1/copia-type domain-containing protein</fullName>
    </recommendedName>
</protein>
<gene>
    <name evidence="3" type="ORF">LIER_37516</name>
</gene>
<dbReference type="AlphaFoldDB" id="A0AAV3PPC6"/>
<sequence>MKDRTPQEAWSNVKPSVEHLTVWGCLTHTHVPKQPQKDIADTYQTQPINAEDQPNIEQQHEENQEEDFQSNLTGGSNSSSTSSENTSSSSGISGNGSSSPDATNVRQRRTHRAPVWMEDYIPGEGLHEEEVNIVQDIGEQDPFTYQVAVKHKKWKNDMDAEIESIVKNNTWTLSSRQQKNRKRMEVVSVRCKVSISTGRIRAPMAWYSKIEIHFVKEGFQKCRTEQTLFTKRRAEGRFIIVIIYIDDLVCTREDEELIADFKASMLREFDMTDLGVMFYFLGIEVI</sequence>
<organism evidence="3 4">
    <name type="scientific">Lithospermum erythrorhizon</name>
    <name type="common">Purple gromwell</name>
    <name type="synonym">Lithospermum officinale var. erythrorhizon</name>
    <dbReference type="NCBI Taxonomy" id="34254"/>
    <lineage>
        <taxon>Eukaryota</taxon>
        <taxon>Viridiplantae</taxon>
        <taxon>Streptophyta</taxon>
        <taxon>Embryophyta</taxon>
        <taxon>Tracheophyta</taxon>
        <taxon>Spermatophyta</taxon>
        <taxon>Magnoliopsida</taxon>
        <taxon>eudicotyledons</taxon>
        <taxon>Gunneridae</taxon>
        <taxon>Pentapetalae</taxon>
        <taxon>asterids</taxon>
        <taxon>lamiids</taxon>
        <taxon>Boraginales</taxon>
        <taxon>Boraginaceae</taxon>
        <taxon>Boraginoideae</taxon>
        <taxon>Lithospermeae</taxon>
        <taxon>Lithospermum</taxon>
    </lineage>
</organism>
<feature type="compositionally biased region" description="Low complexity" evidence="1">
    <location>
        <begin position="69"/>
        <end position="99"/>
    </location>
</feature>
<feature type="region of interest" description="Disordered" evidence="1">
    <location>
        <begin position="57"/>
        <end position="111"/>
    </location>
</feature>